<dbReference type="NCBIfam" id="TIGR01916">
    <property type="entry name" value="F420_cofE"/>
    <property type="match status" value="1"/>
</dbReference>
<evidence type="ECO:0000256" key="6">
    <source>
        <dbReference type="ARBA" id="ARBA00023134"/>
    </source>
</evidence>
<keyword evidence="2" id="KW-0479">Metal-binding</keyword>
<keyword evidence="10" id="KW-1185">Reference proteome</keyword>
<protein>
    <submittedName>
        <fullName evidence="9">Coenzyme F420-0:L-glutamate ligase</fullName>
        <ecNumber evidence="9">6.3.2.31</ecNumber>
    </submittedName>
</protein>
<keyword evidence="1 9" id="KW-0436">Ligase</keyword>
<dbReference type="SUPFAM" id="SSF144010">
    <property type="entry name" value="CofE-like"/>
    <property type="match status" value="1"/>
</dbReference>
<name>A0A367YYF1_9ACTN</name>
<keyword evidence="3" id="KW-0547">Nucleotide-binding</keyword>
<keyword evidence="4" id="KW-0460">Magnesium</keyword>
<keyword evidence="6" id="KW-0342">GTP-binding</keyword>
<dbReference type="InterPro" id="IPR008225">
    <property type="entry name" value="F420-0_g-glutamyl_ligase"/>
</dbReference>
<evidence type="ECO:0000256" key="5">
    <source>
        <dbReference type="ARBA" id="ARBA00022958"/>
    </source>
</evidence>
<dbReference type="Pfam" id="PF01996">
    <property type="entry name" value="F420_ligase"/>
    <property type="match status" value="1"/>
</dbReference>
<keyword evidence="5" id="KW-0630">Potassium</keyword>
<dbReference type="PANTHER" id="PTHR47917">
    <property type="match status" value="1"/>
</dbReference>
<evidence type="ECO:0000256" key="1">
    <source>
        <dbReference type="ARBA" id="ARBA00022598"/>
    </source>
</evidence>
<dbReference type="EC" id="6.3.2.31" evidence="9"/>
<dbReference type="GO" id="GO:0005525">
    <property type="term" value="F:GTP binding"/>
    <property type="evidence" value="ECO:0007669"/>
    <property type="project" value="UniProtKB-KW"/>
</dbReference>
<dbReference type="Proteomes" id="UP000252770">
    <property type="component" value="Unassembled WGS sequence"/>
</dbReference>
<reference evidence="9 10" key="1">
    <citation type="submission" date="2018-07" db="EMBL/GenBank/DDBJ databases">
        <title>Desertimonas flava gen. nov. sp. nov.</title>
        <authorList>
            <person name="Liu S."/>
        </authorList>
    </citation>
    <scope>NUCLEOTIDE SEQUENCE [LARGE SCALE GENOMIC DNA]</scope>
    <source>
        <strain evidence="9 10">16Sb5-5</strain>
    </source>
</reference>
<comment type="caution">
    <text evidence="9">The sequence shown here is derived from an EMBL/GenBank/DDBJ whole genome shotgun (WGS) entry which is preliminary data.</text>
</comment>
<evidence type="ECO:0000256" key="7">
    <source>
        <dbReference type="ARBA" id="ARBA00023211"/>
    </source>
</evidence>
<evidence type="ECO:0000256" key="4">
    <source>
        <dbReference type="ARBA" id="ARBA00022842"/>
    </source>
</evidence>
<evidence type="ECO:0000313" key="10">
    <source>
        <dbReference type="Proteomes" id="UP000252770"/>
    </source>
</evidence>
<evidence type="ECO:0000259" key="8">
    <source>
        <dbReference type="Pfam" id="PF01996"/>
    </source>
</evidence>
<dbReference type="GO" id="GO:0052618">
    <property type="term" value="F:coenzyme F420-0:L-glutamate ligase activity"/>
    <property type="evidence" value="ECO:0007669"/>
    <property type="project" value="UniProtKB-EC"/>
</dbReference>
<evidence type="ECO:0000256" key="2">
    <source>
        <dbReference type="ARBA" id="ARBA00022723"/>
    </source>
</evidence>
<feature type="domain" description="Coenzyme F420:L-glutamate ligase-like" evidence="8">
    <location>
        <begin position="14"/>
        <end position="208"/>
    </location>
</feature>
<dbReference type="AlphaFoldDB" id="A0A367YYF1"/>
<evidence type="ECO:0000256" key="3">
    <source>
        <dbReference type="ARBA" id="ARBA00022741"/>
    </source>
</evidence>
<dbReference type="GO" id="GO:0046872">
    <property type="term" value="F:metal ion binding"/>
    <property type="evidence" value="ECO:0007669"/>
    <property type="project" value="UniProtKB-KW"/>
</dbReference>
<dbReference type="EMBL" id="QOUI01000002">
    <property type="protein sequence ID" value="RCK70747.1"/>
    <property type="molecule type" value="Genomic_DNA"/>
</dbReference>
<keyword evidence="7" id="KW-0464">Manganese</keyword>
<dbReference type="PANTHER" id="PTHR47917:SF1">
    <property type="entry name" value="COENZYME F420:L-GLUTAMATE LIGASE"/>
    <property type="match status" value="1"/>
</dbReference>
<dbReference type="Gene3D" id="3.30.1330.100">
    <property type="entry name" value="CofE-like"/>
    <property type="match status" value="2"/>
</dbReference>
<gene>
    <name evidence="9" type="primary">cofE</name>
    <name evidence="9" type="ORF">DT076_04915</name>
</gene>
<dbReference type="InterPro" id="IPR002847">
    <property type="entry name" value="F420-0_gamma-glut_ligase-dom"/>
</dbReference>
<organism evidence="9 10">
    <name type="scientific">Desertihabitans brevis</name>
    <dbReference type="NCBI Taxonomy" id="2268447"/>
    <lineage>
        <taxon>Bacteria</taxon>
        <taxon>Bacillati</taxon>
        <taxon>Actinomycetota</taxon>
        <taxon>Actinomycetes</taxon>
        <taxon>Propionibacteriales</taxon>
        <taxon>Propionibacteriaceae</taxon>
        <taxon>Desertihabitans</taxon>
    </lineage>
</organism>
<proteinExistence type="predicted"/>
<evidence type="ECO:0000313" key="9">
    <source>
        <dbReference type="EMBL" id="RCK70747.1"/>
    </source>
</evidence>
<accession>A0A367YYF1</accession>
<dbReference type="RefSeq" id="WP_114125517.1">
    <property type="nucleotide sequence ID" value="NZ_QOUI01000002.1"/>
</dbReference>
<sequence length="300" mass="30864">MSRLLVFAPDGIGDVAAGDDLAAMLHEALAADPDGPLRDGDVVVVTSKVVSKAEGRTVAAEDRDPVVAAETVRTVARRGTVRIVENRQGLVQAAAGVDASNVAPGTALLLPADPDASARRLRERLQQLSGVRLGVVVSDTSGRAWRRGQTDLAIGAAGVLPVLDYGGRTDPWGNELVVTQMAVADEVAAAGDLVKAKLGRRPVAVVRGLAALVVDEAPGARSLTRTGPGDLFARGTREAVLHAALGALAAPGRYEELVALEGEELTDAVVALTDDASVATFLSDLLDAARHTEPPAPPQA</sequence>